<name>A0AAV9QW86_9TELE</name>
<proteinExistence type="predicted"/>
<dbReference type="AlphaFoldDB" id="A0AAV9QW86"/>
<dbReference type="EMBL" id="JAHHUM010002796">
    <property type="protein sequence ID" value="KAK5600754.1"/>
    <property type="molecule type" value="Genomic_DNA"/>
</dbReference>
<organism evidence="1 2">
    <name type="scientific">Crenichthys baileyi</name>
    <name type="common">White River springfish</name>
    <dbReference type="NCBI Taxonomy" id="28760"/>
    <lineage>
        <taxon>Eukaryota</taxon>
        <taxon>Metazoa</taxon>
        <taxon>Chordata</taxon>
        <taxon>Craniata</taxon>
        <taxon>Vertebrata</taxon>
        <taxon>Euteleostomi</taxon>
        <taxon>Actinopterygii</taxon>
        <taxon>Neopterygii</taxon>
        <taxon>Teleostei</taxon>
        <taxon>Neoteleostei</taxon>
        <taxon>Acanthomorphata</taxon>
        <taxon>Ovalentaria</taxon>
        <taxon>Atherinomorphae</taxon>
        <taxon>Cyprinodontiformes</taxon>
        <taxon>Goodeidae</taxon>
        <taxon>Crenichthys</taxon>
    </lineage>
</organism>
<accession>A0AAV9QW86</accession>
<protein>
    <submittedName>
        <fullName evidence="1">Uncharacterized protein</fullName>
    </submittedName>
</protein>
<reference evidence="1 2" key="1">
    <citation type="submission" date="2021-06" db="EMBL/GenBank/DDBJ databases">
        <authorList>
            <person name="Palmer J.M."/>
        </authorList>
    </citation>
    <scope>NUCLEOTIDE SEQUENCE [LARGE SCALE GENOMIC DNA]</scope>
    <source>
        <strain evidence="1 2">MEX-2019</strain>
        <tissue evidence="1">Muscle</tissue>
    </source>
</reference>
<dbReference type="Proteomes" id="UP001311232">
    <property type="component" value="Unassembled WGS sequence"/>
</dbReference>
<evidence type="ECO:0000313" key="1">
    <source>
        <dbReference type="EMBL" id="KAK5600754.1"/>
    </source>
</evidence>
<evidence type="ECO:0000313" key="2">
    <source>
        <dbReference type="Proteomes" id="UP001311232"/>
    </source>
</evidence>
<gene>
    <name evidence="1" type="ORF">CRENBAI_010607</name>
</gene>
<comment type="caution">
    <text evidence="1">The sequence shown here is derived from an EMBL/GenBank/DDBJ whole genome shotgun (WGS) entry which is preliminary data.</text>
</comment>
<keyword evidence="2" id="KW-1185">Reference proteome</keyword>
<sequence length="91" mass="10651">MSPRHSEECLQKPFSGFARTAEHHDTLPPYGQLLVVEDTMRHILVLEELEIRDLDEVTRVYAELLGCHIRMLKLLLPRVMWKDVPVIVVFE</sequence>